<feature type="domain" description="Amino acid transporter transmembrane" evidence="6">
    <location>
        <begin position="130"/>
        <end position="443"/>
    </location>
</feature>
<feature type="transmembrane region" description="Helical" evidence="5">
    <location>
        <begin position="365"/>
        <end position="381"/>
    </location>
</feature>
<feature type="transmembrane region" description="Helical" evidence="5">
    <location>
        <begin position="387"/>
        <end position="409"/>
    </location>
</feature>
<accession>A0A8S4A0M1</accession>
<dbReference type="GO" id="GO:0015179">
    <property type="term" value="F:L-amino acid transmembrane transporter activity"/>
    <property type="evidence" value="ECO:0007669"/>
    <property type="project" value="TreeGrafter"/>
</dbReference>
<dbReference type="PANTHER" id="PTHR22950">
    <property type="entry name" value="AMINO ACID TRANSPORTER"/>
    <property type="match status" value="1"/>
</dbReference>
<organism evidence="7 8">
    <name type="scientific">Candidula unifasciata</name>
    <dbReference type="NCBI Taxonomy" id="100452"/>
    <lineage>
        <taxon>Eukaryota</taxon>
        <taxon>Metazoa</taxon>
        <taxon>Spiralia</taxon>
        <taxon>Lophotrochozoa</taxon>
        <taxon>Mollusca</taxon>
        <taxon>Gastropoda</taxon>
        <taxon>Heterobranchia</taxon>
        <taxon>Euthyneura</taxon>
        <taxon>Panpulmonata</taxon>
        <taxon>Eupulmonata</taxon>
        <taxon>Stylommatophora</taxon>
        <taxon>Helicina</taxon>
        <taxon>Helicoidea</taxon>
        <taxon>Geomitridae</taxon>
        <taxon>Candidula</taxon>
    </lineage>
</organism>
<evidence type="ECO:0000256" key="2">
    <source>
        <dbReference type="ARBA" id="ARBA00022692"/>
    </source>
</evidence>
<protein>
    <recommendedName>
        <fullName evidence="6">Amino acid transporter transmembrane domain-containing protein</fullName>
    </recommendedName>
</protein>
<evidence type="ECO:0000259" key="6">
    <source>
        <dbReference type="Pfam" id="PF01490"/>
    </source>
</evidence>
<keyword evidence="3 5" id="KW-1133">Transmembrane helix</keyword>
<evidence type="ECO:0000256" key="4">
    <source>
        <dbReference type="ARBA" id="ARBA00023136"/>
    </source>
</evidence>
<feature type="transmembrane region" description="Helical" evidence="5">
    <location>
        <begin position="321"/>
        <end position="344"/>
    </location>
</feature>
<feature type="transmembrane region" description="Helical" evidence="5">
    <location>
        <begin position="275"/>
        <end position="301"/>
    </location>
</feature>
<feature type="transmembrane region" description="Helical" evidence="5">
    <location>
        <begin position="421"/>
        <end position="440"/>
    </location>
</feature>
<proteinExistence type="predicted"/>
<feature type="transmembrane region" description="Helical" evidence="5">
    <location>
        <begin position="179"/>
        <end position="196"/>
    </location>
</feature>
<feature type="transmembrane region" description="Helical" evidence="5">
    <location>
        <begin position="145"/>
        <end position="167"/>
    </location>
</feature>
<keyword evidence="2 5" id="KW-0812">Transmembrane</keyword>
<feature type="transmembrane region" description="Helical" evidence="5">
    <location>
        <begin position="203"/>
        <end position="223"/>
    </location>
</feature>
<sequence length="550" mass="60791">MAILSQPGETGTSNLFKIYANIFIAFIGAGVLGLPYAFKEAGILEGICVMMLVAILSVKSMLLLVECKYRIIHNWEMGDIMSSKSEGLFSNIANNPSERVDLLRSEELLITGVKEPKRTLYTFMASIYVSYGDVGYEAVGSAGRLLVDFSIVLSQIGFCCAYLIFICRNMSDIVPHIEMGHWLLIVLPVLSLLTLLRHLNSLALTSILAQFSIVCALSVVLWFDFQHFHSVRIHPREISFENLPFFFVIAVYCFEGAGLILSLEGSLAKDIRHKFSKYFILTMVFVTLLYISFGVCGYMSFGPDTSQIITLNLPKSSGFGFSLVVKSCLCLALFFTYPVMMFPVMKILEHYFIPDAGNTAWKGNILRGLVVLLTGMIVILVPNFADLMALVGACCCTLLSFILPGFFHMRLFKGNMHLKQLMFDWLLITVGVLGTFFGVWNSVVHMSGPNMVNKLYTETSTTAAYSLMSTTLSVTELATQNSTETLTKTMVAPYILNVTDSARQKVTGTLTGSMVTPYISVINSATEKAAAALINMTRLNGLLGKWNHTS</sequence>
<dbReference type="EMBL" id="CAJHNH020007623">
    <property type="protein sequence ID" value="CAG5134824.1"/>
    <property type="molecule type" value="Genomic_DNA"/>
</dbReference>
<feature type="domain" description="Amino acid transporter transmembrane" evidence="6">
    <location>
        <begin position="13"/>
        <end position="69"/>
    </location>
</feature>
<feature type="transmembrane region" description="Helical" evidence="5">
    <location>
        <begin position="243"/>
        <end position="263"/>
    </location>
</feature>
<dbReference type="AlphaFoldDB" id="A0A8S4A0M1"/>
<dbReference type="GO" id="GO:0005774">
    <property type="term" value="C:vacuolar membrane"/>
    <property type="evidence" value="ECO:0007669"/>
    <property type="project" value="TreeGrafter"/>
</dbReference>
<dbReference type="PANTHER" id="PTHR22950:SF677">
    <property type="entry name" value="AMINO ACID TRANSPORTER TRANSMEMBRANE DOMAIN-CONTAINING PROTEIN"/>
    <property type="match status" value="1"/>
</dbReference>
<evidence type="ECO:0000256" key="1">
    <source>
        <dbReference type="ARBA" id="ARBA00004141"/>
    </source>
</evidence>
<feature type="transmembrane region" description="Helical" evidence="5">
    <location>
        <begin position="43"/>
        <end position="65"/>
    </location>
</feature>
<dbReference type="InterPro" id="IPR013057">
    <property type="entry name" value="AA_transpt_TM"/>
</dbReference>
<evidence type="ECO:0000313" key="8">
    <source>
        <dbReference type="Proteomes" id="UP000678393"/>
    </source>
</evidence>
<comment type="caution">
    <text evidence="7">The sequence shown here is derived from an EMBL/GenBank/DDBJ whole genome shotgun (WGS) entry which is preliminary data.</text>
</comment>
<name>A0A8S4A0M1_9EUPU</name>
<gene>
    <name evidence="7" type="ORF">CUNI_LOCUS20382</name>
</gene>
<dbReference type="OrthoDB" id="1684102at2759"/>
<keyword evidence="4 5" id="KW-0472">Membrane</keyword>
<reference evidence="7" key="1">
    <citation type="submission" date="2021-04" db="EMBL/GenBank/DDBJ databases">
        <authorList>
            <consortium name="Molecular Ecology Group"/>
        </authorList>
    </citation>
    <scope>NUCLEOTIDE SEQUENCE</scope>
</reference>
<feature type="transmembrane region" description="Helical" evidence="5">
    <location>
        <begin position="18"/>
        <end position="37"/>
    </location>
</feature>
<evidence type="ECO:0000256" key="5">
    <source>
        <dbReference type="SAM" id="Phobius"/>
    </source>
</evidence>
<evidence type="ECO:0000256" key="3">
    <source>
        <dbReference type="ARBA" id="ARBA00022989"/>
    </source>
</evidence>
<evidence type="ECO:0000313" key="7">
    <source>
        <dbReference type="EMBL" id="CAG5134824.1"/>
    </source>
</evidence>
<dbReference type="Pfam" id="PF01490">
    <property type="entry name" value="Aa_trans"/>
    <property type="match status" value="2"/>
</dbReference>
<keyword evidence="8" id="KW-1185">Reference proteome</keyword>
<comment type="subcellular location">
    <subcellularLocation>
        <location evidence="1">Membrane</location>
        <topology evidence="1">Multi-pass membrane protein</topology>
    </subcellularLocation>
</comment>
<dbReference type="Proteomes" id="UP000678393">
    <property type="component" value="Unassembled WGS sequence"/>
</dbReference>